<name>A0A5R9FQU9_9ACTN</name>
<dbReference type="Proteomes" id="UP000305906">
    <property type="component" value="Unassembled WGS sequence"/>
</dbReference>
<accession>A0A5R9FQU9</accession>
<feature type="transmembrane region" description="Helical" evidence="1">
    <location>
        <begin position="41"/>
        <end position="62"/>
    </location>
</feature>
<feature type="transmembrane region" description="Helical" evidence="1">
    <location>
        <begin position="7"/>
        <end position="35"/>
    </location>
</feature>
<keyword evidence="1" id="KW-1133">Transmembrane helix</keyword>
<keyword evidence="1" id="KW-0812">Transmembrane</keyword>
<keyword evidence="3" id="KW-1185">Reference proteome</keyword>
<protein>
    <submittedName>
        <fullName evidence="2">Uncharacterized protein</fullName>
    </submittedName>
</protein>
<evidence type="ECO:0000313" key="2">
    <source>
        <dbReference type="EMBL" id="TLS45721.1"/>
    </source>
</evidence>
<gene>
    <name evidence="2" type="ORF">FE633_13215</name>
</gene>
<sequence>MAKTKRAIAAIAVEGLDVVLLFTAAGLGGLVGSYLPGLPSAVSGALTGAFGLALAFGAMELLDSFMGSLRALTRIPPSPSSSAYGLNTKEKEEDLPSNTEDLIDRLSEAARDGAAHQAALFSGKVDPAANLLNNRKLWVGIDGTSALFSLADGAYLHYWKNNGGDFPTHEYTFVLTDTEDEPVPVTSMTQVRDLLEQQVNRQPEVEPVGA</sequence>
<comment type="caution">
    <text evidence="2">The sequence shown here is derived from an EMBL/GenBank/DDBJ whole genome shotgun (WGS) entry which is preliminary data.</text>
</comment>
<dbReference type="EMBL" id="VBZC01000012">
    <property type="protein sequence ID" value="TLS45721.1"/>
    <property type="molecule type" value="Genomic_DNA"/>
</dbReference>
<organism evidence="2 3">
    <name type="scientific">Streptomyces montanus</name>
    <dbReference type="NCBI Taxonomy" id="2580423"/>
    <lineage>
        <taxon>Bacteria</taxon>
        <taxon>Bacillati</taxon>
        <taxon>Actinomycetota</taxon>
        <taxon>Actinomycetes</taxon>
        <taxon>Kitasatosporales</taxon>
        <taxon>Streptomycetaceae</taxon>
        <taxon>Streptomyces</taxon>
    </lineage>
</organism>
<evidence type="ECO:0000313" key="3">
    <source>
        <dbReference type="Proteomes" id="UP000305906"/>
    </source>
</evidence>
<proteinExistence type="predicted"/>
<evidence type="ECO:0000256" key="1">
    <source>
        <dbReference type="SAM" id="Phobius"/>
    </source>
</evidence>
<keyword evidence="1" id="KW-0472">Membrane</keyword>
<dbReference type="AlphaFoldDB" id="A0A5R9FQU9"/>
<reference evidence="2 3" key="1">
    <citation type="submission" date="2019-05" db="EMBL/GenBank/DDBJ databases">
        <title>Streptomyces sp. NEAU-C151, a novel actinomycete isolated from soil.</title>
        <authorList>
            <person name="Han L."/>
            <person name="Jiang H."/>
        </authorList>
    </citation>
    <scope>NUCLEOTIDE SEQUENCE [LARGE SCALE GENOMIC DNA]</scope>
    <source>
        <strain evidence="2 3">NEAU-C151</strain>
    </source>
</reference>
<dbReference type="RefSeq" id="WP_138045312.1">
    <property type="nucleotide sequence ID" value="NZ_VBZC01000012.1"/>
</dbReference>